<accession>K8PC89</accession>
<dbReference type="HOGENOM" id="CLU_033975_0_0_5"/>
<dbReference type="PATRIC" id="fig|883079.3.peg.2211"/>
<keyword evidence="3" id="KW-1185">Reference proteome</keyword>
<dbReference type="InterPro" id="IPR023606">
    <property type="entry name" value="CoA-Trfase_III_dom_1_sf"/>
</dbReference>
<dbReference type="GO" id="GO:0008410">
    <property type="term" value="F:CoA-transferase activity"/>
    <property type="evidence" value="ECO:0007669"/>
    <property type="project" value="TreeGrafter"/>
</dbReference>
<protein>
    <recommendedName>
        <fullName evidence="4">CoA-transferase family III</fullName>
    </recommendedName>
</protein>
<reference evidence="2 3" key="1">
    <citation type="submission" date="2012-04" db="EMBL/GenBank/DDBJ databases">
        <title>The Genome Sequence of Afipia clevelandensis ATCC 49720.</title>
        <authorList>
            <consortium name="The Broad Institute Genome Sequencing Platform"/>
            <person name="Earl A."/>
            <person name="Ward D."/>
            <person name="Feldgarden M."/>
            <person name="Gevers D."/>
            <person name="Huys G."/>
            <person name="Walker B."/>
            <person name="Young S.K."/>
            <person name="Zeng Q."/>
            <person name="Gargeya S."/>
            <person name="Fitzgerald M."/>
            <person name="Haas B."/>
            <person name="Abouelleil A."/>
            <person name="Alvarado L."/>
            <person name="Arachchi H.M."/>
            <person name="Berlin A."/>
            <person name="Chapman S.B."/>
            <person name="Goldberg J."/>
            <person name="Griggs A."/>
            <person name="Gujja S."/>
            <person name="Hansen M."/>
            <person name="Howarth C."/>
            <person name="Imamovic A."/>
            <person name="Larimer J."/>
            <person name="McCowen C."/>
            <person name="Montmayeur A."/>
            <person name="Murphy C."/>
            <person name="Neiman D."/>
            <person name="Pearson M."/>
            <person name="Priest M."/>
            <person name="Roberts A."/>
            <person name="Saif S."/>
            <person name="Shea T."/>
            <person name="Sisk P."/>
            <person name="Sykes S."/>
            <person name="Wortman J."/>
            <person name="Nusbaum C."/>
            <person name="Birren B."/>
        </authorList>
    </citation>
    <scope>NUCLEOTIDE SEQUENCE [LARGE SCALE GENOMIC DNA]</scope>
    <source>
        <strain evidence="2 3">ATCC 49720</strain>
    </source>
</reference>
<dbReference type="RefSeq" id="WP_002713041.1">
    <property type="nucleotide sequence ID" value="NZ_KB375281.1"/>
</dbReference>
<name>K8PC89_9BRAD</name>
<gene>
    <name evidence="2" type="ORF">HMPREF9696_02175</name>
</gene>
<keyword evidence="1" id="KW-0808">Transferase</keyword>
<dbReference type="Gene3D" id="3.30.1540.10">
    <property type="entry name" value="formyl-coa transferase, domain 3"/>
    <property type="match status" value="1"/>
</dbReference>
<dbReference type="PANTHER" id="PTHR48207:SF3">
    <property type="entry name" value="SUCCINATE--HYDROXYMETHYLGLUTARATE COA-TRANSFERASE"/>
    <property type="match status" value="1"/>
</dbReference>
<dbReference type="Pfam" id="PF02515">
    <property type="entry name" value="CoA_transf_3"/>
    <property type="match status" value="1"/>
</dbReference>
<dbReference type="AlphaFoldDB" id="K8PC89"/>
<evidence type="ECO:0000313" key="3">
    <source>
        <dbReference type="Proteomes" id="UP000001095"/>
    </source>
</evidence>
<evidence type="ECO:0000256" key="1">
    <source>
        <dbReference type="ARBA" id="ARBA00022679"/>
    </source>
</evidence>
<evidence type="ECO:0008006" key="4">
    <source>
        <dbReference type="Google" id="ProtNLM"/>
    </source>
</evidence>
<dbReference type="PANTHER" id="PTHR48207">
    <property type="entry name" value="SUCCINATE--HYDROXYMETHYLGLUTARATE COA-TRANSFERASE"/>
    <property type="match status" value="1"/>
</dbReference>
<evidence type="ECO:0000313" key="2">
    <source>
        <dbReference type="EMBL" id="EKS35963.1"/>
    </source>
</evidence>
<comment type="caution">
    <text evidence="2">The sequence shown here is derived from an EMBL/GenBank/DDBJ whole genome shotgun (WGS) entry which is preliminary data.</text>
</comment>
<dbReference type="EMBL" id="AGWY01000008">
    <property type="protein sequence ID" value="EKS35963.1"/>
    <property type="molecule type" value="Genomic_DNA"/>
</dbReference>
<dbReference type="InterPro" id="IPR050483">
    <property type="entry name" value="CoA-transferase_III_domain"/>
</dbReference>
<proteinExistence type="predicted"/>
<organism evidence="2 3">
    <name type="scientific">Afipia clevelandensis ATCC 49720</name>
    <dbReference type="NCBI Taxonomy" id="883079"/>
    <lineage>
        <taxon>Bacteria</taxon>
        <taxon>Pseudomonadati</taxon>
        <taxon>Pseudomonadota</taxon>
        <taxon>Alphaproteobacteria</taxon>
        <taxon>Hyphomicrobiales</taxon>
        <taxon>Nitrobacteraceae</taxon>
        <taxon>Afipia</taxon>
    </lineage>
</organism>
<dbReference type="Gene3D" id="3.40.50.10540">
    <property type="entry name" value="Crotonobetainyl-coa:carnitine coa-transferase, domain 1"/>
    <property type="match status" value="1"/>
</dbReference>
<dbReference type="InterPro" id="IPR003673">
    <property type="entry name" value="CoA-Trfase_fam_III"/>
</dbReference>
<dbReference type="InterPro" id="IPR044855">
    <property type="entry name" value="CoA-Trfase_III_dom3_sf"/>
</dbReference>
<dbReference type="SUPFAM" id="SSF89796">
    <property type="entry name" value="CoA-transferase family III (CaiB/BaiF)"/>
    <property type="match status" value="1"/>
</dbReference>
<dbReference type="OrthoDB" id="9806585at2"/>
<sequence length="422" mass="46330">MAGPLVGYRVLDLSRILAGPWLGQLLSDLGAEVWKIERPGTGDDTRQWGPPFLKDGDSNDTTESAYFLSANRGKHSICVDIATEEGSEIVRSLAQQADIVIENYKVGDMRRYGLDYESLRKLKQDIIYCSITGYGQTGPMKDVAGYDMAIQATGGLMSITGESDDKPGGGPQKVGVPIVDILTGMYSATGVLSALLHRERTGEGQHIDMALLDVQVSVLANQNMNYLTTGRPPKRYGNAHPNIVPYQVFKTKDGSFVLAVGNDQQFRKFCATAGFAELAADTRFATNTDRLHNRDQLIPLLDVHLAKQTTHHWVSLLEPVGVPCAPINTLDQVFAHPQVIHRELQINLPHPSGAITPLVGNPIKFSKTKIEYSKSPPLRGEDTEQVLKTVLKFDQAKIQRLSDRRIVDTGTHPQHSKSGLPE</sequence>
<dbReference type="Proteomes" id="UP000001095">
    <property type="component" value="Unassembled WGS sequence"/>
</dbReference>